<keyword evidence="4" id="KW-1003">Cell membrane</keyword>
<reference evidence="14 15" key="1">
    <citation type="submission" date="2017-09" db="EMBL/GenBank/DDBJ databases">
        <title>Depth-based differentiation of microbial function through sediment-hosted aquifers and enrichment of novel symbionts in the deep terrestrial subsurface.</title>
        <authorList>
            <person name="Probst A.J."/>
            <person name="Ladd B."/>
            <person name="Jarett J.K."/>
            <person name="Geller-Mcgrath D.E."/>
            <person name="Sieber C.M."/>
            <person name="Emerson J.B."/>
            <person name="Anantharaman K."/>
            <person name="Thomas B.C."/>
            <person name="Malmstrom R."/>
            <person name="Stieglmeier M."/>
            <person name="Klingl A."/>
            <person name="Woyke T."/>
            <person name="Ryan C.M."/>
            <person name="Banfield J.F."/>
        </authorList>
    </citation>
    <scope>NUCLEOTIDE SEQUENCE [LARGE SCALE GENOMIC DNA]</scope>
    <source>
        <strain evidence="14">CG17_big_fil_post_rev_8_21_14_2_50_48_46</strain>
    </source>
</reference>
<dbReference type="Proteomes" id="UP000231019">
    <property type="component" value="Unassembled WGS sequence"/>
</dbReference>
<evidence type="ECO:0000256" key="2">
    <source>
        <dbReference type="ARBA" id="ARBA00004651"/>
    </source>
</evidence>
<accession>A0A2M7G7T6</accession>
<evidence type="ECO:0000313" key="14">
    <source>
        <dbReference type="EMBL" id="PIW18142.1"/>
    </source>
</evidence>
<evidence type="ECO:0000259" key="12">
    <source>
        <dbReference type="Pfam" id="PF08345"/>
    </source>
</evidence>
<proteinExistence type="inferred from homology"/>
<dbReference type="NCBIfam" id="TIGR00206">
    <property type="entry name" value="fliF"/>
    <property type="match status" value="1"/>
</dbReference>
<feature type="transmembrane region" description="Helical" evidence="10">
    <location>
        <begin position="20"/>
        <end position="40"/>
    </location>
</feature>
<dbReference type="InterPro" id="IPR043427">
    <property type="entry name" value="YscJ/FliF"/>
</dbReference>
<keyword evidence="14" id="KW-0966">Cell projection</keyword>
<evidence type="ECO:0000256" key="4">
    <source>
        <dbReference type="ARBA" id="ARBA00022475"/>
    </source>
</evidence>
<dbReference type="Pfam" id="PF08345">
    <property type="entry name" value="YscJ_FliF_C"/>
    <property type="match status" value="1"/>
</dbReference>
<evidence type="ECO:0000256" key="9">
    <source>
        <dbReference type="SAM" id="MobiDB-lite"/>
    </source>
</evidence>
<dbReference type="AlphaFoldDB" id="A0A2M7G7T6"/>
<evidence type="ECO:0000256" key="7">
    <source>
        <dbReference type="ARBA" id="ARBA00023136"/>
    </source>
</evidence>
<organism evidence="14 15">
    <name type="scientific">bacterium (Candidatus Blackallbacteria) CG17_big_fil_post_rev_8_21_14_2_50_48_46</name>
    <dbReference type="NCBI Taxonomy" id="2014261"/>
    <lineage>
        <taxon>Bacteria</taxon>
        <taxon>Candidatus Blackallbacteria</taxon>
    </lineage>
</organism>
<evidence type="ECO:0000259" key="11">
    <source>
        <dbReference type="Pfam" id="PF01514"/>
    </source>
</evidence>
<evidence type="ECO:0000256" key="6">
    <source>
        <dbReference type="ARBA" id="ARBA00022989"/>
    </source>
</evidence>
<feature type="compositionally biased region" description="Polar residues" evidence="9">
    <location>
        <begin position="355"/>
        <end position="364"/>
    </location>
</feature>
<keyword evidence="14" id="KW-0282">Flagellum</keyword>
<evidence type="ECO:0000256" key="1">
    <source>
        <dbReference type="ARBA" id="ARBA00004117"/>
    </source>
</evidence>
<dbReference type="GO" id="GO:0071973">
    <property type="term" value="P:bacterial-type flagellum-dependent cell motility"/>
    <property type="evidence" value="ECO:0007669"/>
    <property type="project" value="InterPro"/>
</dbReference>
<feature type="domain" description="Flagellar M-ring C-terminal" evidence="12">
    <location>
        <begin position="264"/>
        <end position="440"/>
    </location>
</feature>
<dbReference type="EMBL" id="PFFQ01000014">
    <property type="protein sequence ID" value="PIW18142.1"/>
    <property type="molecule type" value="Genomic_DNA"/>
</dbReference>
<keyword evidence="5 10" id="KW-0812">Transmembrane</keyword>
<feature type="compositionally biased region" description="Polar residues" evidence="9">
    <location>
        <begin position="316"/>
        <end position="333"/>
    </location>
</feature>
<feature type="region of interest" description="Disordered" evidence="9">
    <location>
        <begin position="314"/>
        <end position="364"/>
    </location>
</feature>
<comment type="subcellular location">
    <subcellularLocation>
        <location evidence="1">Bacterial flagellum basal body</location>
    </subcellularLocation>
    <subcellularLocation>
        <location evidence="2">Cell membrane</location>
        <topology evidence="2">Multi-pass membrane protein</topology>
    </subcellularLocation>
</comment>
<dbReference type="InterPro" id="IPR013556">
    <property type="entry name" value="Flag_M-ring_C"/>
</dbReference>
<evidence type="ECO:0000256" key="8">
    <source>
        <dbReference type="ARBA" id="ARBA00023143"/>
    </source>
</evidence>
<protein>
    <submittedName>
        <fullName evidence="14">Flagellar M-ring protein FliF</fullName>
    </submittedName>
</protein>
<keyword evidence="7 10" id="KW-0472">Membrane</keyword>
<keyword evidence="6 10" id="KW-1133">Transmembrane helix</keyword>
<keyword evidence="8" id="KW-0975">Bacterial flagellum</keyword>
<dbReference type="InterPro" id="IPR032779">
    <property type="entry name" value="FliG_M"/>
</dbReference>
<dbReference type="GO" id="GO:0003774">
    <property type="term" value="F:cytoskeletal motor activity"/>
    <property type="evidence" value="ECO:0007669"/>
    <property type="project" value="InterPro"/>
</dbReference>
<dbReference type="InterPro" id="IPR011002">
    <property type="entry name" value="FliG_a-hlx"/>
</dbReference>
<dbReference type="InterPro" id="IPR000067">
    <property type="entry name" value="FlgMring_FliF"/>
</dbReference>
<evidence type="ECO:0000256" key="3">
    <source>
        <dbReference type="ARBA" id="ARBA00007971"/>
    </source>
</evidence>
<dbReference type="PANTHER" id="PTHR30046:SF0">
    <property type="entry name" value="FLAGELLAR M-RING PROTEIN"/>
    <property type="match status" value="1"/>
</dbReference>
<dbReference type="SUPFAM" id="SSF48029">
    <property type="entry name" value="FliG"/>
    <property type="match status" value="1"/>
</dbReference>
<comment type="caution">
    <text evidence="14">The sequence shown here is derived from an EMBL/GenBank/DDBJ whole genome shotgun (WGS) entry which is preliminary data.</text>
</comment>
<gene>
    <name evidence="14" type="primary">fliF</name>
    <name evidence="14" type="ORF">COW36_06330</name>
</gene>
<dbReference type="Gene3D" id="3.30.300.30">
    <property type="match status" value="1"/>
</dbReference>
<dbReference type="Pfam" id="PF01514">
    <property type="entry name" value="YscJ_FliF"/>
    <property type="match status" value="1"/>
</dbReference>
<evidence type="ECO:0000259" key="13">
    <source>
        <dbReference type="Pfam" id="PF14841"/>
    </source>
</evidence>
<evidence type="ECO:0000256" key="10">
    <source>
        <dbReference type="SAM" id="Phobius"/>
    </source>
</evidence>
<evidence type="ECO:0000313" key="15">
    <source>
        <dbReference type="Proteomes" id="UP000231019"/>
    </source>
</evidence>
<feature type="domain" description="Flagellar M-ring N-terminal" evidence="11">
    <location>
        <begin position="52"/>
        <end position="223"/>
    </location>
</feature>
<dbReference type="InterPro" id="IPR045851">
    <property type="entry name" value="AMP-bd_C_sf"/>
</dbReference>
<name>A0A2M7G7T6_9BACT</name>
<dbReference type="Gene3D" id="1.10.220.30">
    <property type="match status" value="1"/>
</dbReference>
<feature type="domain" description="Flagellar motor switch protein FliG middle" evidence="13">
    <location>
        <begin position="566"/>
        <end position="639"/>
    </location>
</feature>
<dbReference type="Pfam" id="PF14841">
    <property type="entry name" value="FliG_M"/>
    <property type="match status" value="1"/>
</dbReference>
<dbReference type="PANTHER" id="PTHR30046">
    <property type="entry name" value="FLAGELLAR M-RING PROTEIN"/>
    <property type="match status" value="1"/>
</dbReference>
<dbReference type="InterPro" id="IPR006182">
    <property type="entry name" value="FliF_N_dom"/>
</dbReference>
<dbReference type="GO" id="GO:0005886">
    <property type="term" value="C:plasma membrane"/>
    <property type="evidence" value="ECO:0007669"/>
    <property type="project" value="UniProtKB-SubCell"/>
</dbReference>
<dbReference type="GO" id="GO:0009431">
    <property type="term" value="C:bacterial-type flagellum basal body, MS ring"/>
    <property type="evidence" value="ECO:0007669"/>
    <property type="project" value="InterPro"/>
</dbReference>
<dbReference type="PRINTS" id="PR01009">
    <property type="entry name" value="FLGMRINGFLIF"/>
</dbReference>
<evidence type="ECO:0000256" key="5">
    <source>
        <dbReference type="ARBA" id="ARBA00022692"/>
    </source>
</evidence>
<keyword evidence="14" id="KW-0969">Cilium</keyword>
<sequence length="642" mass="68558">MAVDDQAVGGGFLGNLPPNVRIGVLIGAAVLVVGLLAFLFMRGNGEEKDDGFRTIYRNLPMAEAGNAKDYLETEYRIPVKLADNGTSVRVPKDKAEDALVKLAQKNMPGSGVVGYEIFDKQSFISTDFEKRVALQRARDGHLSRLVGRFEGIKDARVNIVVPEASLFSEEQLPTTASVLLEFDGAGGFKPEYVQAITHLIASATPGLKPGNVTVVDNAGQVLAEGQEGLYGEDSGKKLNKQLQEQLRIKRQMEQQLENKVILMLEQVLGPGKVKATAEVVPNFDRVQTRARKHEPVVMKDANGQDVLTKVAERTVGETSATTPSGSTQGSAGSDGNRPGGTPASGAPVNPEIKQDTTNRTNSQVSYNYNNIEELLSKQSGEILRKSISVQFELPVVAEGEEAAEGGPPPITREDVEEMVKKAVNYDETAKDQIYVRQVKFDTTVYDKLKAEMEKAREKTPMWVFILIGLGGLVIGAGIGGALLGKKKAAAAEQFAAGVPQYAAIPGAPPPGMPGMPGLPGAEGVPGLPAAPGMPPMPAQQAQEVSRAPIMPPTPDNPFGFLQGVTPQTVAQLLSTERLPTLVAVLAQLDPGQAEDVINLLNPEIQNEVRSRLSQNPVLPPMTQKMVSQSLKKRLAAMSSGVS</sequence>
<comment type="similarity">
    <text evidence="3">Belongs to the FliF family.</text>
</comment>
<feature type="transmembrane region" description="Helical" evidence="10">
    <location>
        <begin position="462"/>
        <end position="483"/>
    </location>
</feature>